<sequence>MDSVTIESCLKNINNRFILTLVAAHRARELVQGHAPKMETKNKYAITALKEISNKLTGLEMLDKLFSK</sequence>
<comment type="subunit">
    <text evidence="11">The RNAP catalytic core consists of 2 alpha, 1 beta, 1 beta' and 1 omega subunit. When a sigma factor is associated with the core the holoenzyme is formed, which can initiate transcription.</text>
</comment>
<keyword evidence="4 11" id="KW-0240">DNA-directed RNA polymerase</keyword>
<evidence type="ECO:0000256" key="8">
    <source>
        <dbReference type="ARBA" id="ARBA00029924"/>
    </source>
</evidence>
<evidence type="ECO:0000256" key="4">
    <source>
        <dbReference type="ARBA" id="ARBA00022478"/>
    </source>
</evidence>
<evidence type="ECO:0000256" key="7">
    <source>
        <dbReference type="ARBA" id="ARBA00023163"/>
    </source>
</evidence>
<evidence type="ECO:0000256" key="3">
    <source>
        <dbReference type="ARBA" id="ARBA00013725"/>
    </source>
</evidence>
<evidence type="ECO:0000256" key="6">
    <source>
        <dbReference type="ARBA" id="ARBA00022695"/>
    </source>
</evidence>
<keyword evidence="6 11" id="KW-0548">Nucleotidyltransferase</keyword>
<evidence type="ECO:0000313" key="13">
    <source>
        <dbReference type="Proteomes" id="UP000266796"/>
    </source>
</evidence>
<dbReference type="PANTHER" id="PTHR34476">
    <property type="entry name" value="DNA-DIRECTED RNA POLYMERASE SUBUNIT OMEGA"/>
    <property type="match status" value="1"/>
</dbReference>
<gene>
    <name evidence="11 12" type="primary">rpoZ</name>
    <name evidence="12" type="ORF">CKSOR_00265</name>
</gene>
<dbReference type="AlphaFoldDB" id="A0A3Q8EU73"/>
<dbReference type="GO" id="GO:0000428">
    <property type="term" value="C:DNA-directed RNA polymerase complex"/>
    <property type="evidence" value="ECO:0007669"/>
    <property type="project" value="UniProtKB-KW"/>
</dbReference>
<evidence type="ECO:0000256" key="2">
    <source>
        <dbReference type="ARBA" id="ARBA00012418"/>
    </source>
</evidence>
<dbReference type="Pfam" id="PF01192">
    <property type="entry name" value="RNA_pol_Rpb6"/>
    <property type="match status" value="1"/>
</dbReference>
<dbReference type="KEGG" id="kso:CKSOR_00265"/>
<dbReference type="HAMAP" id="MF_00366">
    <property type="entry name" value="RNApol_bact_RpoZ"/>
    <property type="match status" value="1"/>
</dbReference>
<keyword evidence="5 11" id="KW-0808">Transferase</keyword>
<comment type="catalytic activity">
    <reaction evidence="10 11">
        <text>RNA(n) + a ribonucleoside 5'-triphosphate = RNA(n+1) + diphosphate</text>
        <dbReference type="Rhea" id="RHEA:21248"/>
        <dbReference type="Rhea" id="RHEA-COMP:14527"/>
        <dbReference type="Rhea" id="RHEA-COMP:17342"/>
        <dbReference type="ChEBI" id="CHEBI:33019"/>
        <dbReference type="ChEBI" id="CHEBI:61557"/>
        <dbReference type="ChEBI" id="CHEBI:140395"/>
        <dbReference type="EC" id="2.7.7.6"/>
    </reaction>
</comment>
<dbReference type="GO" id="GO:0003677">
    <property type="term" value="F:DNA binding"/>
    <property type="evidence" value="ECO:0007669"/>
    <property type="project" value="UniProtKB-UniRule"/>
</dbReference>
<dbReference type="InterPro" id="IPR003716">
    <property type="entry name" value="DNA-dir_RNA_pol_omega"/>
</dbReference>
<name>A0A3Q8EU73_9PROT</name>
<dbReference type="SUPFAM" id="SSF63562">
    <property type="entry name" value="RPB6/omega subunit-like"/>
    <property type="match status" value="1"/>
</dbReference>
<dbReference type="PANTHER" id="PTHR34476:SF1">
    <property type="entry name" value="DNA-DIRECTED RNA POLYMERASE SUBUNIT OMEGA"/>
    <property type="match status" value="1"/>
</dbReference>
<dbReference type="GO" id="GO:0006351">
    <property type="term" value="P:DNA-templated transcription"/>
    <property type="evidence" value="ECO:0007669"/>
    <property type="project" value="UniProtKB-UniRule"/>
</dbReference>
<evidence type="ECO:0000256" key="11">
    <source>
        <dbReference type="HAMAP-Rule" id="MF_00366"/>
    </source>
</evidence>
<dbReference type="InterPro" id="IPR036161">
    <property type="entry name" value="RPB6/omega-like_sf"/>
</dbReference>
<organism evidence="12 13">
    <name type="scientific">Candidatus Kinetoplastidibacterium kentomonadis</name>
    <dbReference type="NCBI Taxonomy" id="1576550"/>
    <lineage>
        <taxon>Bacteria</taxon>
        <taxon>Pseudomonadati</taxon>
        <taxon>Pseudomonadota</taxon>
        <taxon>Betaproteobacteria</taxon>
        <taxon>Candidatus Kinetoplastidibacterium</taxon>
    </lineage>
</organism>
<reference evidence="12 13" key="1">
    <citation type="journal article" date="2018" name="Parasitology">
        <title>The reduced genome of Candidatus Kinetoplastibacterium sorsogonicusi, the endosymbiont of Kentomonas sorsogonicus (Trypanosomatidae): loss of the haem-synthesis pathway.</title>
        <authorList>
            <person name="Silva F.M."/>
            <person name="Kostygov A.Y."/>
            <person name="Spodareva V.V."/>
            <person name="Butenko A."/>
            <person name="Tossou R."/>
            <person name="Lukes J."/>
            <person name="Yurchenko V."/>
            <person name="Alves J.M.P."/>
        </authorList>
    </citation>
    <scope>NUCLEOTIDE SEQUENCE [LARGE SCALE GENOMIC DNA]</scope>
    <source>
        <strain evidence="12 13">MF-08</strain>
    </source>
</reference>
<dbReference type="OrthoDB" id="9796300at2"/>
<dbReference type="Gene3D" id="3.90.940.10">
    <property type="match status" value="1"/>
</dbReference>
<dbReference type="EC" id="2.7.7.6" evidence="2 11"/>
<keyword evidence="7 11" id="KW-0804">Transcription</keyword>
<dbReference type="SMART" id="SM01409">
    <property type="entry name" value="RNA_pol_Rpb6"/>
    <property type="match status" value="1"/>
</dbReference>
<comment type="function">
    <text evidence="11">Promotes RNA polymerase assembly. Latches the N- and C-terminal regions of the beta' subunit thereby facilitating its interaction with the beta and alpha subunits.</text>
</comment>
<evidence type="ECO:0000256" key="5">
    <source>
        <dbReference type="ARBA" id="ARBA00022679"/>
    </source>
</evidence>
<evidence type="ECO:0000256" key="1">
    <source>
        <dbReference type="ARBA" id="ARBA00006711"/>
    </source>
</evidence>
<dbReference type="EMBL" id="CP025628">
    <property type="protein sequence ID" value="AWD32387.1"/>
    <property type="molecule type" value="Genomic_DNA"/>
</dbReference>
<evidence type="ECO:0000256" key="9">
    <source>
        <dbReference type="ARBA" id="ARBA00030998"/>
    </source>
</evidence>
<proteinExistence type="inferred from homology"/>
<dbReference type="InterPro" id="IPR006110">
    <property type="entry name" value="Pol_omega/Rpo6/RPB6"/>
</dbReference>
<keyword evidence="13" id="KW-1185">Reference proteome</keyword>
<evidence type="ECO:0000313" key="12">
    <source>
        <dbReference type="EMBL" id="AWD32387.1"/>
    </source>
</evidence>
<dbReference type="Proteomes" id="UP000266796">
    <property type="component" value="Chromosome"/>
</dbReference>
<comment type="similarity">
    <text evidence="1 11">Belongs to the RNA polymerase subunit omega family.</text>
</comment>
<evidence type="ECO:0000256" key="10">
    <source>
        <dbReference type="ARBA" id="ARBA00048552"/>
    </source>
</evidence>
<dbReference type="RefSeq" id="WP_108673803.1">
    <property type="nucleotide sequence ID" value="NZ_CP025628.1"/>
</dbReference>
<protein>
    <recommendedName>
        <fullName evidence="3 11">DNA-directed RNA polymerase subunit omega</fullName>
        <shortName evidence="11">RNAP omega subunit</shortName>
        <ecNumber evidence="2 11">2.7.7.6</ecNumber>
    </recommendedName>
    <alternativeName>
        <fullName evidence="9 11">RNA polymerase omega subunit</fullName>
    </alternativeName>
    <alternativeName>
        <fullName evidence="8 11">Transcriptase subunit omega</fullName>
    </alternativeName>
</protein>
<accession>A0A3Q8EU73</accession>
<dbReference type="NCBIfam" id="TIGR00690">
    <property type="entry name" value="rpoZ"/>
    <property type="match status" value="1"/>
</dbReference>
<dbReference type="GO" id="GO:0003899">
    <property type="term" value="F:DNA-directed RNA polymerase activity"/>
    <property type="evidence" value="ECO:0007669"/>
    <property type="project" value="UniProtKB-UniRule"/>
</dbReference>